<comment type="caution">
    <text evidence="5">The sequence shown here is derived from an EMBL/GenBank/DDBJ whole genome shotgun (WGS) entry which is preliminary data.</text>
</comment>
<keyword evidence="6" id="KW-1185">Reference proteome</keyword>
<dbReference type="InterPro" id="IPR010497">
    <property type="entry name" value="Epoxide_hydro_N"/>
</dbReference>
<evidence type="ECO:0000313" key="6">
    <source>
        <dbReference type="Proteomes" id="UP001596455"/>
    </source>
</evidence>
<protein>
    <submittedName>
        <fullName evidence="5">Epoxide hydrolase family protein</fullName>
        <ecNumber evidence="5">3.-.-.-</ecNumber>
    </submittedName>
</protein>
<evidence type="ECO:0000313" key="5">
    <source>
        <dbReference type="EMBL" id="MFC7403480.1"/>
    </source>
</evidence>
<dbReference type="SUPFAM" id="SSF53474">
    <property type="entry name" value="alpha/beta-Hydrolases"/>
    <property type="match status" value="1"/>
</dbReference>
<dbReference type="Gene3D" id="3.40.50.1820">
    <property type="entry name" value="alpha/beta hydrolase"/>
    <property type="match status" value="1"/>
</dbReference>
<keyword evidence="3 5" id="KW-0378">Hydrolase</keyword>
<dbReference type="Pfam" id="PF06441">
    <property type="entry name" value="EHN"/>
    <property type="match status" value="1"/>
</dbReference>
<evidence type="ECO:0000256" key="1">
    <source>
        <dbReference type="ARBA" id="ARBA00010088"/>
    </source>
</evidence>
<dbReference type="InterPro" id="IPR016292">
    <property type="entry name" value="Epoxide_hydrolase"/>
</dbReference>
<sequence>MDTQSSTISPFTLHVPDESLAALTTRLRQTRWPVEDAGTGWDHGVPVEYARELTDYWSTEFDWRAQERRINATPQFTTPIDGHHVHFFHVRSGHDGATPLLLLHGWPGAPTEFLPMLDALVDPTAHDGDPDDVCDVVVATIPGFGISGPAVGWNTERAARAMITLMARLGYQRYAVHGYDTGALIARQMGLLDREHLIGLHLTDVLGGEGLTYETADMGDPLEARAVEQSMRYQYELGAYAMLQSTRPQSLGLALTDSPVGLLTWMVERFKDWSAAQEGPEEVLTKDQMLTTVSIYWHFATIWSSMRYYKEEASAWGAEPERSEVPLAIGAMPHDLGVPVPRLVERVNNLVRFTELPEGGHFAGWEQPELVVRDIRESLRVLKTAAT</sequence>
<name>A0ABW2Q1S1_9MICO</name>
<dbReference type="Proteomes" id="UP001596455">
    <property type="component" value="Unassembled WGS sequence"/>
</dbReference>
<dbReference type="InterPro" id="IPR029058">
    <property type="entry name" value="AB_hydrolase_fold"/>
</dbReference>
<dbReference type="InterPro" id="IPR000639">
    <property type="entry name" value="Epox_hydrolase-like"/>
</dbReference>
<dbReference type="EMBL" id="JBHTCQ010000001">
    <property type="protein sequence ID" value="MFC7403480.1"/>
    <property type="molecule type" value="Genomic_DNA"/>
</dbReference>
<evidence type="ECO:0000259" key="4">
    <source>
        <dbReference type="Pfam" id="PF06441"/>
    </source>
</evidence>
<evidence type="ECO:0000256" key="2">
    <source>
        <dbReference type="ARBA" id="ARBA00022797"/>
    </source>
</evidence>
<dbReference type="PANTHER" id="PTHR21661">
    <property type="entry name" value="EPOXIDE HYDROLASE 1-RELATED"/>
    <property type="match status" value="1"/>
</dbReference>
<feature type="domain" description="Epoxide hydrolase N-terminal" evidence="4">
    <location>
        <begin position="8"/>
        <end position="113"/>
    </location>
</feature>
<dbReference type="EC" id="3.-.-.-" evidence="5"/>
<dbReference type="GO" id="GO:0016787">
    <property type="term" value="F:hydrolase activity"/>
    <property type="evidence" value="ECO:0007669"/>
    <property type="project" value="UniProtKB-KW"/>
</dbReference>
<proteinExistence type="inferred from homology"/>
<keyword evidence="2" id="KW-0058">Aromatic hydrocarbons catabolism</keyword>
<comment type="similarity">
    <text evidence="1">Belongs to the peptidase S33 family.</text>
</comment>
<gene>
    <name evidence="5" type="ORF">ACFQQL_00055</name>
</gene>
<organism evidence="5 6">
    <name type="scientific">Georgenia alba</name>
    <dbReference type="NCBI Taxonomy" id="2233858"/>
    <lineage>
        <taxon>Bacteria</taxon>
        <taxon>Bacillati</taxon>
        <taxon>Actinomycetota</taxon>
        <taxon>Actinomycetes</taxon>
        <taxon>Micrococcales</taxon>
        <taxon>Bogoriellaceae</taxon>
        <taxon>Georgenia</taxon>
    </lineage>
</organism>
<dbReference type="PRINTS" id="PR00412">
    <property type="entry name" value="EPOXHYDRLASE"/>
</dbReference>
<accession>A0ABW2Q1S1</accession>
<dbReference type="PIRSF" id="PIRSF001112">
    <property type="entry name" value="Epoxide_hydrolase"/>
    <property type="match status" value="1"/>
</dbReference>
<evidence type="ECO:0000256" key="3">
    <source>
        <dbReference type="ARBA" id="ARBA00022801"/>
    </source>
</evidence>
<dbReference type="RefSeq" id="WP_382389980.1">
    <property type="nucleotide sequence ID" value="NZ_JBHTCQ010000001.1"/>
</dbReference>
<reference evidence="6" key="1">
    <citation type="journal article" date="2019" name="Int. J. Syst. Evol. Microbiol.">
        <title>The Global Catalogue of Microorganisms (GCM) 10K type strain sequencing project: providing services to taxonomists for standard genome sequencing and annotation.</title>
        <authorList>
            <consortium name="The Broad Institute Genomics Platform"/>
            <consortium name="The Broad Institute Genome Sequencing Center for Infectious Disease"/>
            <person name="Wu L."/>
            <person name="Ma J."/>
        </authorList>
    </citation>
    <scope>NUCLEOTIDE SEQUENCE [LARGE SCALE GENOMIC DNA]</scope>
    <source>
        <strain evidence="6">JCM 1490</strain>
    </source>
</reference>
<dbReference type="PANTHER" id="PTHR21661:SF35">
    <property type="entry name" value="EPOXIDE HYDROLASE"/>
    <property type="match status" value="1"/>
</dbReference>